<dbReference type="HOGENOM" id="CLU_1348382_0_0_6"/>
<dbReference type="InterPro" id="IPR011250">
    <property type="entry name" value="OMP/PagP_B-barrel"/>
</dbReference>
<protein>
    <recommendedName>
        <fullName evidence="3">Outer membrane protein beta-barrel domain-containing protein</fullName>
    </recommendedName>
</protein>
<dbReference type="Proteomes" id="UP000009080">
    <property type="component" value="Chromosome"/>
</dbReference>
<dbReference type="EMBL" id="CP001614">
    <property type="protein sequence ID" value="ACR12085.1"/>
    <property type="molecule type" value="Genomic_DNA"/>
</dbReference>
<accession>C5BQR7</accession>
<dbReference type="SUPFAM" id="SSF56925">
    <property type="entry name" value="OMPA-like"/>
    <property type="match status" value="1"/>
</dbReference>
<feature type="domain" description="Outer membrane protein beta-barrel" evidence="3">
    <location>
        <begin position="10"/>
        <end position="188"/>
    </location>
</feature>
<feature type="signal peptide" evidence="2">
    <location>
        <begin position="1"/>
        <end position="20"/>
    </location>
</feature>
<dbReference type="OrthoDB" id="9889536at2"/>
<evidence type="ECO:0000256" key="1">
    <source>
        <dbReference type="ARBA" id="ARBA00022729"/>
    </source>
</evidence>
<organism evidence="4 5">
    <name type="scientific">Teredinibacter turnerae (strain ATCC 39867 / T7901)</name>
    <dbReference type="NCBI Taxonomy" id="377629"/>
    <lineage>
        <taxon>Bacteria</taxon>
        <taxon>Pseudomonadati</taxon>
        <taxon>Pseudomonadota</taxon>
        <taxon>Gammaproteobacteria</taxon>
        <taxon>Cellvibrionales</taxon>
        <taxon>Cellvibrionaceae</taxon>
        <taxon>Teredinibacter</taxon>
    </lineage>
</organism>
<dbReference type="RefSeq" id="WP_015818197.1">
    <property type="nucleotide sequence ID" value="NC_012997.1"/>
</dbReference>
<evidence type="ECO:0000259" key="3">
    <source>
        <dbReference type="Pfam" id="PF13505"/>
    </source>
</evidence>
<dbReference type="KEGG" id="ttu:TERTU_3414"/>
<proteinExistence type="predicted"/>
<dbReference type="Gene3D" id="2.40.160.20">
    <property type="match status" value="1"/>
</dbReference>
<name>C5BQR7_TERTT</name>
<dbReference type="InterPro" id="IPR027385">
    <property type="entry name" value="Beta-barrel_OMP"/>
</dbReference>
<dbReference type="Pfam" id="PF13505">
    <property type="entry name" value="OMP_b-brl"/>
    <property type="match status" value="1"/>
</dbReference>
<dbReference type="eggNOG" id="ENOG5031V45">
    <property type="taxonomic scope" value="Bacteria"/>
</dbReference>
<keyword evidence="1 2" id="KW-0732">Signal</keyword>
<evidence type="ECO:0000256" key="2">
    <source>
        <dbReference type="SAM" id="SignalP"/>
    </source>
</evidence>
<sequence length="203" mass="22942">MNIKELSCSVVLSLLSSVCAAEAFHPFLVGGGIGTADITLEGLPFEQEDEIVGLTANLGYSFTRNLAVSYRWSSQDESDFLDIFDFDPDLKLVRNDLLANYTHYFGRGFIRAQLGLSAWRSKGNVRETQVTGFEYMDFDSAKWDIEKHTTYKANYTKESVDPVVGIAVGFDIRRRVEFVLGYDYMNTDYFKLGSTSFIVNVRI</sequence>
<feature type="chain" id="PRO_5002949053" description="Outer membrane protein beta-barrel domain-containing protein" evidence="2">
    <location>
        <begin position="21"/>
        <end position="203"/>
    </location>
</feature>
<gene>
    <name evidence="4" type="ordered locus">TERTU_3414</name>
</gene>
<evidence type="ECO:0000313" key="4">
    <source>
        <dbReference type="EMBL" id="ACR12085.1"/>
    </source>
</evidence>
<evidence type="ECO:0000313" key="5">
    <source>
        <dbReference type="Proteomes" id="UP000009080"/>
    </source>
</evidence>
<dbReference type="AlphaFoldDB" id="C5BQR7"/>
<reference evidence="4 5" key="1">
    <citation type="journal article" date="2009" name="PLoS ONE">
        <title>The complete genome of Teredinibacter turnerae T7901: an intracellular endosymbiont of marine wood-boring bivalves (shipworms).</title>
        <authorList>
            <person name="Yang J.C."/>
            <person name="Madupu R."/>
            <person name="Durkin A.S."/>
            <person name="Ekborg N.A."/>
            <person name="Pedamallu C.S."/>
            <person name="Hostetler J.B."/>
            <person name="Radune D."/>
            <person name="Toms B.S."/>
            <person name="Henrissat B."/>
            <person name="Coutinho P.M."/>
            <person name="Schwarz S."/>
            <person name="Field L."/>
            <person name="Trindade-Silva A.E."/>
            <person name="Soares C.A.G."/>
            <person name="Elshahawi S."/>
            <person name="Hanora A."/>
            <person name="Schmidt E.W."/>
            <person name="Haygood M.G."/>
            <person name="Posfai J."/>
            <person name="Benner J."/>
            <person name="Madinger C."/>
            <person name="Nove J."/>
            <person name="Anton B."/>
            <person name="Chaudhary K."/>
            <person name="Foster J."/>
            <person name="Holman A."/>
            <person name="Kumar S."/>
            <person name="Lessard P.A."/>
            <person name="Luyten Y.A."/>
            <person name="Slatko B."/>
            <person name="Wood N."/>
            <person name="Wu B."/>
            <person name="Teplitski M."/>
            <person name="Mougous J.D."/>
            <person name="Ward N."/>
            <person name="Eisen J.A."/>
            <person name="Badger J.H."/>
            <person name="Distel D.L."/>
        </authorList>
    </citation>
    <scope>NUCLEOTIDE SEQUENCE [LARGE SCALE GENOMIC DNA]</scope>
    <source>
        <strain evidence="5">ATCC 39867 / T7901</strain>
    </source>
</reference>
<keyword evidence="5" id="KW-1185">Reference proteome</keyword>